<dbReference type="InterPro" id="IPR036291">
    <property type="entry name" value="NAD(P)-bd_dom_sf"/>
</dbReference>
<dbReference type="EMBL" id="ML976989">
    <property type="protein sequence ID" value="KAF1957570.1"/>
    <property type="molecule type" value="Genomic_DNA"/>
</dbReference>
<evidence type="ECO:0000313" key="2">
    <source>
        <dbReference type="EMBL" id="KAF1957570.1"/>
    </source>
</evidence>
<dbReference type="Gene3D" id="3.40.50.720">
    <property type="entry name" value="NAD(P)-binding Rossmann-like Domain"/>
    <property type="match status" value="1"/>
</dbReference>
<dbReference type="OrthoDB" id="2130169at2759"/>
<organism evidence="2 3">
    <name type="scientific">Byssothecium circinans</name>
    <dbReference type="NCBI Taxonomy" id="147558"/>
    <lineage>
        <taxon>Eukaryota</taxon>
        <taxon>Fungi</taxon>
        <taxon>Dikarya</taxon>
        <taxon>Ascomycota</taxon>
        <taxon>Pezizomycotina</taxon>
        <taxon>Dothideomycetes</taxon>
        <taxon>Pleosporomycetidae</taxon>
        <taxon>Pleosporales</taxon>
        <taxon>Massarineae</taxon>
        <taxon>Massarinaceae</taxon>
        <taxon>Byssothecium</taxon>
    </lineage>
</organism>
<evidence type="ECO:0000313" key="3">
    <source>
        <dbReference type="Proteomes" id="UP000800035"/>
    </source>
</evidence>
<dbReference type="InterPro" id="IPR016040">
    <property type="entry name" value="NAD(P)-bd_dom"/>
</dbReference>
<evidence type="ECO:0000259" key="1">
    <source>
        <dbReference type="Pfam" id="PF13460"/>
    </source>
</evidence>
<reference evidence="2" key="1">
    <citation type="journal article" date="2020" name="Stud. Mycol.">
        <title>101 Dothideomycetes genomes: a test case for predicting lifestyles and emergence of pathogens.</title>
        <authorList>
            <person name="Haridas S."/>
            <person name="Albert R."/>
            <person name="Binder M."/>
            <person name="Bloem J."/>
            <person name="Labutti K."/>
            <person name="Salamov A."/>
            <person name="Andreopoulos B."/>
            <person name="Baker S."/>
            <person name="Barry K."/>
            <person name="Bills G."/>
            <person name="Bluhm B."/>
            <person name="Cannon C."/>
            <person name="Castanera R."/>
            <person name="Culley D."/>
            <person name="Daum C."/>
            <person name="Ezra D."/>
            <person name="Gonzalez J."/>
            <person name="Henrissat B."/>
            <person name="Kuo A."/>
            <person name="Liang C."/>
            <person name="Lipzen A."/>
            <person name="Lutzoni F."/>
            <person name="Magnuson J."/>
            <person name="Mondo S."/>
            <person name="Nolan M."/>
            <person name="Ohm R."/>
            <person name="Pangilinan J."/>
            <person name="Park H.-J."/>
            <person name="Ramirez L."/>
            <person name="Alfaro M."/>
            <person name="Sun H."/>
            <person name="Tritt A."/>
            <person name="Yoshinaga Y."/>
            <person name="Zwiers L.-H."/>
            <person name="Turgeon B."/>
            <person name="Goodwin S."/>
            <person name="Spatafora J."/>
            <person name="Crous P."/>
            <person name="Grigoriev I."/>
        </authorList>
    </citation>
    <scope>NUCLEOTIDE SEQUENCE</scope>
    <source>
        <strain evidence="2">CBS 675.92</strain>
    </source>
</reference>
<dbReference type="AlphaFoldDB" id="A0A6A5TZS3"/>
<dbReference type="Proteomes" id="UP000800035">
    <property type="component" value="Unassembled WGS sequence"/>
</dbReference>
<protein>
    <submittedName>
        <fullName evidence="2">NAD dependent epimerase/dehydratase family protein</fullName>
    </submittedName>
</protein>
<feature type="domain" description="NAD(P)-binding" evidence="1">
    <location>
        <begin position="8"/>
        <end position="99"/>
    </location>
</feature>
<gene>
    <name evidence="2" type="ORF">CC80DRAFT_534793</name>
</gene>
<accession>A0A6A5TZS3</accession>
<name>A0A6A5TZS3_9PLEO</name>
<proteinExistence type="predicted"/>
<dbReference type="GO" id="GO:0004029">
    <property type="term" value="F:aldehyde dehydrogenase (NAD+) activity"/>
    <property type="evidence" value="ECO:0007669"/>
    <property type="project" value="TreeGrafter"/>
</dbReference>
<dbReference type="SUPFAM" id="SSF51735">
    <property type="entry name" value="NAD(P)-binding Rossmann-fold domains"/>
    <property type="match status" value="1"/>
</dbReference>
<dbReference type="PANTHER" id="PTHR48079">
    <property type="entry name" value="PROTEIN YEEZ"/>
    <property type="match status" value="1"/>
</dbReference>
<keyword evidence="3" id="KW-1185">Reference proteome</keyword>
<sequence length="349" mass="37794">MTKVFVTGATGYIGGDALYVIAHTYPDLEITALVRNSDKGAKVASQYPKIKLVYGDLDNTDILTAEVAKADITLHFAHADHVAAANAIVAGLAQKQTPGYLIHTSGTGILGFPDVERSTFGELAEKVYDDWDGIGEVTSLPEHWPHRNVDKIVLDASKKNPGKVFTAIVAPPCIYGPGRGPDNQRSIQAPDLTKSTLQRGKGFQVGEGKNIWHEVHVQDLSNVFLGLVTSALQPDGGKATWNEQGYYFAESGEFVWGDISRAVAKAAADRKLIADAEVESVGLEEADKLRQWGSFLWGTNSRGKAIRARKLLGWEPKQKKLVDILDDLVILEARALGLAKSHQEVASGQ</sequence>
<dbReference type="InterPro" id="IPR051783">
    <property type="entry name" value="NAD(P)-dependent_oxidoreduct"/>
</dbReference>
<dbReference type="Pfam" id="PF13460">
    <property type="entry name" value="NAD_binding_10"/>
    <property type="match status" value="1"/>
</dbReference>
<dbReference type="PANTHER" id="PTHR48079:SF7">
    <property type="entry name" value="NAD(P)-BINDING DOMAIN-CONTAINING PROTEIN-RELATED"/>
    <property type="match status" value="1"/>
</dbReference>
<dbReference type="GO" id="GO:0005737">
    <property type="term" value="C:cytoplasm"/>
    <property type="evidence" value="ECO:0007669"/>
    <property type="project" value="TreeGrafter"/>
</dbReference>